<keyword evidence="2" id="KW-1185">Reference proteome</keyword>
<organism evidence="1 2">
    <name type="scientific">Melastoma candidum</name>
    <dbReference type="NCBI Taxonomy" id="119954"/>
    <lineage>
        <taxon>Eukaryota</taxon>
        <taxon>Viridiplantae</taxon>
        <taxon>Streptophyta</taxon>
        <taxon>Embryophyta</taxon>
        <taxon>Tracheophyta</taxon>
        <taxon>Spermatophyta</taxon>
        <taxon>Magnoliopsida</taxon>
        <taxon>eudicotyledons</taxon>
        <taxon>Gunneridae</taxon>
        <taxon>Pentapetalae</taxon>
        <taxon>rosids</taxon>
        <taxon>malvids</taxon>
        <taxon>Myrtales</taxon>
        <taxon>Melastomataceae</taxon>
        <taxon>Melastomatoideae</taxon>
        <taxon>Melastomateae</taxon>
        <taxon>Melastoma</taxon>
    </lineage>
</organism>
<proteinExistence type="predicted"/>
<gene>
    <name evidence="1" type="ORF">MLD38_013040</name>
</gene>
<reference evidence="2" key="1">
    <citation type="journal article" date="2023" name="Front. Plant Sci.">
        <title>Chromosomal-level genome assembly of Melastoma candidum provides insights into trichome evolution.</title>
        <authorList>
            <person name="Zhong Y."/>
            <person name="Wu W."/>
            <person name="Sun C."/>
            <person name="Zou P."/>
            <person name="Liu Y."/>
            <person name="Dai S."/>
            <person name="Zhou R."/>
        </authorList>
    </citation>
    <scope>NUCLEOTIDE SEQUENCE [LARGE SCALE GENOMIC DNA]</scope>
</reference>
<name>A0ACB9R8E1_9MYRT</name>
<protein>
    <submittedName>
        <fullName evidence="1">Uncharacterized protein</fullName>
    </submittedName>
</protein>
<sequence length="248" mass="28510">MNDNPGCYFHPDEVVVGVCRLCLNEKLLVLAAKQKQGSGDGGAYHHLPLYDPSTGSGYYGSQFQEPPADKNKKKNKKKQQQQQPTAPATTLPRIFDLGSFFNRLERRHWKPDADNVYHDDASSPEDSFISIRFEDNGLTSWEKNEASKVSSENCKTTWDLGLSKSMKEREVANKEYRHQHGAPGSCRETKTVIEHPKPHASLRWRRRIGHLFHLIRWKRSSKGNICHVDGVKVRNGWMRTLTRRRTKE</sequence>
<dbReference type="Proteomes" id="UP001057402">
    <property type="component" value="Chromosome 4"/>
</dbReference>
<evidence type="ECO:0000313" key="1">
    <source>
        <dbReference type="EMBL" id="KAI4375134.1"/>
    </source>
</evidence>
<accession>A0ACB9R8E1</accession>
<evidence type="ECO:0000313" key="2">
    <source>
        <dbReference type="Proteomes" id="UP001057402"/>
    </source>
</evidence>
<dbReference type="EMBL" id="CM042883">
    <property type="protein sequence ID" value="KAI4375134.1"/>
    <property type="molecule type" value="Genomic_DNA"/>
</dbReference>
<comment type="caution">
    <text evidence="1">The sequence shown here is derived from an EMBL/GenBank/DDBJ whole genome shotgun (WGS) entry which is preliminary data.</text>
</comment>